<dbReference type="PROSITE" id="PS50090">
    <property type="entry name" value="MYB_LIKE"/>
    <property type="match status" value="1"/>
</dbReference>
<dbReference type="Proteomes" id="UP001327560">
    <property type="component" value="Chromosome 2"/>
</dbReference>
<feature type="domain" description="Myb-like" evidence="7">
    <location>
        <begin position="789"/>
        <end position="843"/>
    </location>
</feature>
<evidence type="ECO:0000313" key="9">
    <source>
        <dbReference type="Proteomes" id="UP001327560"/>
    </source>
</evidence>
<dbReference type="InterPro" id="IPR001005">
    <property type="entry name" value="SANT/Myb"/>
</dbReference>
<gene>
    <name evidence="8" type="ORF">Cni_G08448</name>
</gene>
<dbReference type="SUPFAM" id="SSF57903">
    <property type="entry name" value="FYVE/PHD zinc finger"/>
    <property type="match status" value="1"/>
</dbReference>
<reference evidence="8 9" key="1">
    <citation type="submission" date="2023-10" db="EMBL/GenBank/DDBJ databases">
        <title>Chromosome-scale genome assembly provides insights into flower coloration mechanisms of Canna indica.</title>
        <authorList>
            <person name="Li C."/>
        </authorList>
    </citation>
    <scope>NUCLEOTIDE SEQUENCE [LARGE SCALE GENOMIC DNA]</scope>
    <source>
        <tissue evidence="8">Flower</tissue>
    </source>
</reference>
<feature type="compositionally biased region" description="Pro residues" evidence="5">
    <location>
        <begin position="37"/>
        <end position="48"/>
    </location>
</feature>
<keyword evidence="3" id="KW-0862">Zinc</keyword>
<dbReference type="AlphaFoldDB" id="A0AAQ3K0H5"/>
<dbReference type="CDD" id="cd11660">
    <property type="entry name" value="SANT_TRF"/>
    <property type="match status" value="1"/>
</dbReference>
<dbReference type="InterPro" id="IPR009057">
    <property type="entry name" value="Homeodomain-like_sf"/>
</dbReference>
<evidence type="ECO:0000259" key="7">
    <source>
        <dbReference type="PROSITE" id="PS50090"/>
    </source>
</evidence>
<evidence type="ECO:0000256" key="5">
    <source>
        <dbReference type="SAM" id="MobiDB-lite"/>
    </source>
</evidence>
<dbReference type="EMBL" id="CP136891">
    <property type="protein sequence ID" value="WOK99736.1"/>
    <property type="molecule type" value="Genomic_DNA"/>
</dbReference>
<dbReference type="PROSITE" id="PS50016">
    <property type="entry name" value="ZF_PHD_2"/>
    <property type="match status" value="1"/>
</dbReference>
<dbReference type="PANTHER" id="PTHR47863:SF4">
    <property type="entry name" value="RING_FYVE_PHD ZINC FINGER SUPERFAMILY PROTEIN"/>
    <property type="match status" value="1"/>
</dbReference>
<dbReference type="InterPro" id="IPR001965">
    <property type="entry name" value="Znf_PHD"/>
</dbReference>
<dbReference type="GO" id="GO:0008270">
    <property type="term" value="F:zinc ion binding"/>
    <property type="evidence" value="ECO:0007669"/>
    <property type="project" value="UniProtKB-KW"/>
</dbReference>
<feature type="region of interest" description="Disordered" evidence="5">
    <location>
        <begin position="1"/>
        <end position="96"/>
    </location>
</feature>
<dbReference type="InterPro" id="IPR019787">
    <property type="entry name" value="Znf_PHD-finger"/>
</dbReference>
<evidence type="ECO:0000256" key="3">
    <source>
        <dbReference type="ARBA" id="ARBA00022833"/>
    </source>
</evidence>
<dbReference type="SUPFAM" id="SSF46689">
    <property type="entry name" value="Homeodomain-like"/>
    <property type="match status" value="1"/>
</dbReference>
<sequence length="854" mass="94927">MTREEPPFASPLPTPMAPSPEALIPPPISPDASTHMPSPPEVAIPPPDNSNFHLPSPKAVAAAAPLPPSTEVATPLPPSMEVAPPSDSSPGASALPAMSSSTSLAWSWVIESLADCKQVDARDFEALIHSYPDFETSAPRSLRERVALRYLEEIVGMGRGEDPSDLACTIEIDVSQSCEEVLGKIARLFNLEEDSVNMLTPDLQEFIVEKRNSLPKSSLHKIKEAIVQGNCPALLLLFEDFGFPVKREGVYPWCNIDDGTSRRVDNPTALAPRNCIGQEQENHPRSNQQFLKENVFGLDTLLKRGDLNNGVNDERIDGFTETGRSKRTKLSTEQYHLKSINKDFSESMNHFFKKNDECAETVSTRALGLWANQQGSMHEESDQENFKAGNFQIQQSLQANGNKIVQNDASGDGQCLPNALNEKDPLNVQISVTPDMVGDVDDLCDMPSNADTDMDTFASEKHCHLSCQANINNHSALNDCTERGFCIKCNKGGEMLTCNSTDCMISIHETCLASSPKFNTSSLFFCPFCTFARASIEYRKAMQNLFQTSKFFSVFTGRDFVLDHQSKWSPSCDLTEGTAMRNDPCGEQNAHSCQFARDKLNKSLKVDNEQTRQLEVAQSGDVCKSPFRDGQALGNERIFHTSHCSVEVNDGKVVNEVLSATHCSNADPTNEEIVSHNNGEQVGIVHYRYVHLAFKEDCCHAKDGNNVVQGDNENPPAIEQFLYQKEEDHSPISKESSGEKNGNKQEQDEVVLHNHRGNKFSLGKLGRSKFGTKRYSNPIIPGLRRNSLPWTMEEEDFLKEAIHRFCEKSNGHIPWVNILEYGSHVFHKTRQPVDLKDKWRNIKKKEAPSTTKAP</sequence>
<keyword evidence="1" id="KW-0479">Metal-binding</keyword>
<keyword evidence="2 4" id="KW-0863">Zinc-finger</keyword>
<evidence type="ECO:0000259" key="6">
    <source>
        <dbReference type="PROSITE" id="PS50016"/>
    </source>
</evidence>
<evidence type="ECO:0000313" key="8">
    <source>
        <dbReference type="EMBL" id="WOK99736.1"/>
    </source>
</evidence>
<dbReference type="SMART" id="SM00249">
    <property type="entry name" value="PHD"/>
    <property type="match status" value="1"/>
</dbReference>
<feature type="domain" description="PHD-type" evidence="6">
    <location>
        <begin position="483"/>
        <end position="532"/>
    </location>
</feature>
<evidence type="ECO:0000256" key="2">
    <source>
        <dbReference type="ARBA" id="ARBA00022771"/>
    </source>
</evidence>
<feature type="compositionally biased region" description="Low complexity" evidence="5">
    <location>
        <begin position="54"/>
        <end position="64"/>
    </location>
</feature>
<evidence type="ECO:0000256" key="1">
    <source>
        <dbReference type="ARBA" id="ARBA00022723"/>
    </source>
</evidence>
<keyword evidence="9" id="KW-1185">Reference proteome</keyword>
<accession>A0AAQ3K0H5</accession>
<dbReference type="InterPro" id="IPR013083">
    <property type="entry name" value="Znf_RING/FYVE/PHD"/>
</dbReference>
<feature type="region of interest" description="Disordered" evidence="5">
    <location>
        <begin position="726"/>
        <end position="746"/>
    </location>
</feature>
<protein>
    <recommendedName>
        <fullName evidence="10">Myb-like domain-containing protein</fullName>
    </recommendedName>
</protein>
<feature type="compositionally biased region" description="Pro residues" evidence="5">
    <location>
        <begin position="8"/>
        <end position="29"/>
    </location>
</feature>
<proteinExistence type="predicted"/>
<dbReference type="InterPro" id="IPR011011">
    <property type="entry name" value="Znf_FYVE_PHD"/>
</dbReference>
<dbReference type="Gene3D" id="3.30.40.10">
    <property type="entry name" value="Zinc/RING finger domain, C3HC4 (zinc finger)"/>
    <property type="match status" value="1"/>
</dbReference>
<evidence type="ECO:0008006" key="10">
    <source>
        <dbReference type="Google" id="ProtNLM"/>
    </source>
</evidence>
<name>A0AAQ3K0H5_9LILI</name>
<feature type="compositionally biased region" description="Low complexity" evidence="5">
    <location>
        <begin position="83"/>
        <end position="96"/>
    </location>
</feature>
<organism evidence="8 9">
    <name type="scientific">Canna indica</name>
    <name type="common">Indian-shot</name>
    <dbReference type="NCBI Taxonomy" id="4628"/>
    <lineage>
        <taxon>Eukaryota</taxon>
        <taxon>Viridiplantae</taxon>
        <taxon>Streptophyta</taxon>
        <taxon>Embryophyta</taxon>
        <taxon>Tracheophyta</taxon>
        <taxon>Spermatophyta</taxon>
        <taxon>Magnoliopsida</taxon>
        <taxon>Liliopsida</taxon>
        <taxon>Zingiberales</taxon>
        <taxon>Cannaceae</taxon>
        <taxon>Canna</taxon>
    </lineage>
</organism>
<dbReference type="Gene3D" id="1.10.246.220">
    <property type="match status" value="1"/>
</dbReference>
<evidence type="ECO:0000256" key="4">
    <source>
        <dbReference type="PROSITE-ProRule" id="PRU00146"/>
    </source>
</evidence>
<dbReference type="PANTHER" id="PTHR47863">
    <property type="entry name" value="RING/FYVE/PHD ZINC FINGER SUPERFAMILY PROTEIN"/>
    <property type="match status" value="1"/>
</dbReference>